<evidence type="ECO:0000313" key="3">
    <source>
        <dbReference type="EMBL" id="TMP87881.1"/>
    </source>
</evidence>
<feature type="signal peptide" evidence="1">
    <location>
        <begin position="1"/>
        <end position="20"/>
    </location>
</feature>
<gene>
    <name evidence="3" type="ORF">CWC05_06210</name>
</gene>
<dbReference type="EMBL" id="PNCG01000004">
    <property type="protein sequence ID" value="TMP87881.1"/>
    <property type="molecule type" value="Genomic_DNA"/>
</dbReference>
<dbReference type="InterPro" id="IPR041215">
    <property type="entry name" value="FlgO_dom"/>
</dbReference>
<evidence type="ECO:0000313" key="4">
    <source>
        <dbReference type="Proteomes" id="UP000305874"/>
    </source>
</evidence>
<feature type="domain" description="FlgO" evidence="2">
    <location>
        <begin position="53"/>
        <end position="181"/>
    </location>
</feature>
<comment type="caution">
    <text evidence="3">The sequence shown here is derived from an EMBL/GenBank/DDBJ whole genome shotgun (WGS) entry which is preliminary data.</text>
</comment>
<dbReference type="RefSeq" id="WP_138507750.1">
    <property type="nucleotide sequence ID" value="NZ_PNCG01000004.1"/>
</dbReference>
<reference evidence="3 4" key="1">
    <citation type="submission" date="2017-12" db="EMBL/GenBank/DDBJ databases">
        <authorList>
            <person name="Paulsen S."/>
            <person name="Gram L.K."/>
        </authorList>
    </citation>
    <scope>NUCLEOTIDE SEQUENCE [LARGE SCALE GENOMIC DNA]</scope>
    <source>
        <strain evidence="3 4">S2897</strain>
    </source>
</reference>
<dbReference type="AlphaFoldDB" id="A0A5S3Z774"/>
<organism evidence="3 4">
    <name type="scientific">Pseudoalteromonas ruthenica</name>
    <dbReference type="NCBI Taxonomy" id="151081"/>
    <lineage>
        <taxon>Bacteria</taxon>
        <taxon>Pseudomonadati</taxon>
        <taxon>Pseudomonadota</taxon>
        <taxon>Gammaproteobacteria</taxon>
        <taxon>Alteromonadales</taxon>
        <taxon>Pseudoalteromonadaceae</taxon>
        <taxon>Pseudoalteromonas</taxon>
    </lineage>
</organism>
<dbReference type="Pfam" id="PF17680">
    <property type="entry name" value="FlgO"/>
    <property type="match status" value="1"/>
</dbReference>
<keyword evidence="1" id="KW-0732">Signal</keyword>
<accession>A0A5S3Z774</accession>
<evidence type="ECO:0000259" key="2">
    <source>
        <dbReference type="Pfam" id="PF17680"/>
    </source>
</evidence>
<protein>
    <recommendedName>
        <fullName evidence="2">FlgO domain-containing protein</fullName>
    </recommendedName>
</protein>
<evidence type="ECO:0000256" key="1">
    <source>
        <dbReference type="SAM" id="SignalP"/>
    </source>
</evidence>
<reference evidence="4" key="2">
    <citation type="submission" date="2019-06" db="EMBL/GenBank/DDBJ databases">
        <title>Co-occurence of chitin degradation, pigmentation and bioactivity in marine Pseudoalteromonas.</title>
        <authorList>
            <person name="Sonnenschein E.C."/>
            <person name="Bech P.K."/>
        </authorList>
    </citation>
    <scope>NUCLEOTIDE SEQUENCE [LARGE SCALE GENOMIC DNA]</scope>
    <source>
        <strain evidence="4">S2897</strain>
    </source>
</reference>
<proteinExistence type="predicted"/>
<dbReference type="Proteomes" id="UP000305874">
    <property type="component" value="Unassembled WGS sequence"/>
</dbReference>
<feature type="chain" id="PRO_5024410236" description="FlgO domain-containing protein" evidence="1">
    <location>
        <begin position="21"/>
        <end position="189"/>
    </location>
</feature>
<name>A0A5S3Z774_9GAMM</name>
<sequence length="189" mass="20654">MIKRFLVGAMVTTMAMAAWAQSEPSKVEINPLYISVDSGFNNAHHKHLGDYTQQLALKLSDTMATQHVSHIAVTSFVDFDHRLDNAGALGNQLAEGLMTDLQQFGFATVEHKLKRAISVQPSGDFALSRHASELAESVGVDHVLTGTLVYRPNGVVINARVISSQDQVIKASARQFIPYFVLDDLLPHG</sequence>